<dbReference type="GO" id="GO:0006508">
    <property type="term" value="P:proteolysis"/>
    <property type="evidence" value="ECO:0007669"/>
    <property type="project" value="UniProtKB-KW"/>
</dbReference>
<dbReference type="AlphaFoldDB" id="A0AA88GKD2"/>
<dbReference type="PANTHER" id="PTHR11757">
    <property type="entry name" value="PROTEASE FAMILY S9A OLIGOPEPTIDASE"/>
    <property type="match status" value="1"/>
</dbReference>
<sequence length="259" mass="29158">MGIELNGRHPLLLYGYGAYGCSLDAYFSHATFSLLDRGFVYAIANVRGGSENGRGHYLDGKLLNKKNSFFDFIDCAEYLIKEGWTSTNKLVIEGGSAGGLLIGGVIAFKPELFRAAILEVPFVDIINSMSDSSIPLSVTEYDEWGNPQNVAHFEYMLSYSPYDNIDKEENITKPYPALLIDHALNDSRVQYWEGLKFVAKVRHFYATPNRTRHFPTPSLVLCKTNMKQGHGGASQRYESYKEVAYRYAFAISQVQEETK</sequence>
<gene>
    <name evidence="5" type="ORF">C9374_005156</name>
</gene>
<protein>
    <recommendedName>
        <fullName evidence="3">Prolyl endopeptidase</fullName>
        <ecNumber evidence="3">3.4.21.-</ecNumber>
    </recommendedName>
</protein>
<dbReference type="InterPro" id="IPR051543">
    <property type="entry name" value="Serine_Peptidase_S9A"/>
</dbReference>
<dbReference type="SUPFAM" id="SSF53474">
    <property type="entry name" value="alpha/beta-Hydrolases"/>
    <property type="match status" value="1"/>
</dbReference>
<dbReference type="Gene3D" id="3.40.50.1820">
    <property type="entry name" value="alpha/beta hydrolase"/>
    <property type="match status" value="1"/>
</dbReference>
<dbReference type="GeneID" id="68097611"/>
<dbReference type="PANTHER" id="PTHR11757:SF19">
    <property type="entry name" value="PROLYL ENDOPEPTIDASE-LIKE"/>
    <property type="match status" value="1"/>
</dbReference>
<comment type="caution">
    <text evidence="5">The sequence shown here is derived from an EMBL/GenBank/DDBJ whole genome shotgun (WGS) entry which is preliminary data.</text>
</comment>
<evidence type="ECO:0000259" key="4">
    <source>
        <dbReference type="Pfam" id="PF00326"/>
    </source>
</evidence>
<keyword evidence="3" id="KW-0378">Hydrolase</keyword>
<dbReference type="RefSeq" id="XP_044548255.1">
    <property type="nucleotide sequence ID" value="XM_044694875.1"/>
</dbReference>
<dbReference type="InterPro" id="IPR029058">
    <property type="entry name" value="AB_hydrolase_fold"/>
</dbReference>
<dbReference type="EMBL" id="PYSW02000023">
    <property type="protein sequence ID" value="KAG2382576.1"/>
    <property type="molecule type" value="Genomic_DNA"/>
</dbReference>
<accession>A0AA88GKD2</accession>
<dbReference type="EC" id="3.4.21.-" evidence="3"/>
<evidence type="ECO:0000313" key="6">
    <source>
        <dbReference type="Proteomes" id="UP000816034"/>
    </source>
</evidence>
<dbReference type="Proteomes" id="UP000816034">
    <property type="component" value="Unassembled WGS sequence"/>
</dbReference>
<proteinExistence type="inferred from homology"/>
<organism evidence="5 6">
    <name type="scientific">Naegleria lovaniensis</name>
    <name type="common">Amoeba</name>
    <dbReference type="NCBI Taxonomy" id="51637"/>
    <lineage>
        <taxon>Eukaryota</taxon>
        <taxon>Discoba</taxon>
        <taxon>Heterolobosea</taxon>
        <taxon>Tetramitia</taxon>
        <taxon>Eutetramitia</taxon>
        <taxon>Vahlkampfiidae</taxon>
        <taxon>Naegleria</taxon>
    </lineage>
</organism>
<evidence type="ECO:0000256" key="1">
    <source>
        <dbReference type="ARBA" id="ARBA00005228"/>
    </source>
</evidence>
<dbReference type="InterPro" id="IPR001375">
    <property type="entry name" value="Peptidase_S9_cat"/>
</dbReference>
<keyword evidence="3" id="KW-0645">Protease</keyword>
<reference evidence="5 6" key="1">
    <citation type="journal article" date="2018" name="BMC Genomics">
        <title>The genome of Naegleria lovaniensis, the basis for a comparative approach to unravel pathogenicity factors of the human pathogenic amoeba N. fowleri.</title>
        <authorList>
            <person name="Liechti N."/>
            <person name="Schurch N."/>
            <person name="Bruggmann R."/>
            <person name="Wittwer M."/>
        </authorList>
    </citation>
    <scope>NUCLEOTIDE SEQUENCE [LARGE SCALE GENOMIC DNA]</scope>
    <source>
        <strain evidence="5 6">ATCC 30569</strain>
    </source>
</reference>
<dbReference type="Pfam" id="PF00326">
    <property type="entry name" value="Peptidase_S9"/>
    <property type="match status" value="1"/>
</dbReference>
<comment type="similarity">
    <text evidence="1 3">Belongs to the peptidase S9A family.</text>
</comment>
<keyword evidence="6" id="KW-1185">Reference proteome</keyword>
<keyword evidence="3" id="KW-0720">Serine protease</keyword>
<comment type="function">
    <text evidence="2">Serine peptidase whose precise substrate specificity remains unclear. Does not cleave peptides after a arginine or lysine residue. Regulates trans-Golgi network morphology and sorting by regulating the membrane binding of the AP-1 complex. May play a role in the regulation of synaptic vesicle exocytosis.</text>
</comment>
<feature type="domain" description="Peptidase S9 prolyl oligopeptidase catalytic" evidence="4">
    <location>
        <begin position="27"/>
        <end position="255"/>
    </location>
</feature>
<dbReference type="GO" id="GO:0004252">
    <property type="term" value="F:serine-type endopeptidase activity"/>
    <property type="evidence" value="ECO:0007669"/>
    <property type="project" value="UniProtKB-UniRule"/>
</dbReference>
<dbReference type="PRINTS" id="PR00862">
    <property type="entry name" value="PROLIGOPTASE"/>
</dbReference>
<evidence type="ECO:0000256" key="2">
    <source>
        <dbReference type="ARBA" id="ARBA00045448"/>
    </source>
</evidence>
<name>A0AA88GKD2_NAELO</name>
<evidence type="ECO:0000313" key="5">
    <source>
        <dbReference type="EMBL" id="KAG2382576.1"/>
    </source>
</evidence>
<dbReference type="InterPro" id="IPR002470">
    <property type="entry name" value="Peptidase_S9A"/>
</dbReference>
<evidence type="ECO:0000256" key="3">
    <source>
        <dbReference type="RuleBase" id="RU368024"/>
    </source>
</evidence>